<evidence type="ECO:0000256" key="1">
    <source>
        <dbReference type="ARBA" id="ARBA00005168"/>
    </source>
</evidence>
<dbReference type="SUPFAM" id="SSF102886">
    <property type="entry name" value="Coproporphyrinogen III oxidase"/>
    <property type="match status" value="1"/>
</dbReference>
<dbReference type="Gene3D" id="3.40.1500.10">
    <property type="entry name" value="Coproporphyrinogen III oxidase, aerobic"/>
    <property type="match status" value="1"/>
</dbReference>
<dbReference type="GO" id="GO:0006782">
    <property type="term" value="P:protoporphyrinogen IX biosynthetic process"/>
    <property type="evidence" value="ECO:0007669"/>
    <property type="project" value="TreeGrafter"/>
</dbReference>
<dbReference type="InterPro" id="IPR036406">
    <property type="entry name" value="Coprogen_oxidase_aer_sf"/>
</dbReference>
<dbReference type="HOGENOM" id="CLU_796376_0_0_7"/>
<dbReference type="OrthoDB" id="9777553at2"/>
<dbReference type="Proteomes" id="UP000001880">
    <property type="component" value="Chromosome"/>
</dbReference>
<keyword evidence="6" id="KW-0350">Heme biosynthesis</keyword>
<feature type="coiled-coil region" evidence="8">
    <location>
        <begin position="11"/>
        <end position="38"/>
    </location>
</feature>
<evidence type="ECO:0000256" key="4">
    <source>
        <dbReference type="ARBA" id="ARBA00012869"/>
    </source>
</evidence>
<evidence type="ECO:0000256" key="5">
    <source>
        <dbReference type="ARBA" id="ARBA00023002"/>
    </source>
</evidence>
<comment type="similarity">
    <text evidence="2">Belongs to the aerobic coproporphyrinogen-III oxidase family.</text>
</comment>
<evidence type="ECO:0000256" key="3">
    <source>
        <dbReference type="ARBA" id="ARBA00011738"/>
    </source>
</evidence>
<dbReference type="InterPro" id="IPR001260">
    <property type="entry name" value="Coprogen_oxidase_aer"/>
</dbReference>
<dbReference type="GO" id="GO:0004109">
    <property type="term" value="F:coproporphyrinogen oxidase activity"/>
    <property type="evidence" value="ECO:0007669"/>
    <property type="project" value="UniProtKB-EC"/>
</dbReference>
<comment type="pathway">
    <text evidence="1">Porphyrin-containing compound metabolism; protoporphyrin-IX biosynthesis; protoporphyrinogen-IX from coproporphyrinogen-III (O2 route): step 1/1.</text>
</comment>
<dbReference type="eggNOG" id="COG0408">
    <property type="taxonomic scope" value="Bacteria"/>
</dbReference>
<reference evidence="9 10" key="1">
    <citation type="journal article" date="2010" name="Stand. Genomic Sci.">
        <title>Complete genome sequence of Haliangium ochraceum type strain (SMP-2).</title>
        <authorList>
            <consortium name="US DOE Joint Genome Institute (JGI-PGF)"/>
            <person name="Ivanova N."/>
            <person name="Daum C."/>
            <person name="Lang E."/>
            <person name="Abt B."/>
            <person name="Kopitz M."/>
            <person name="Saunders E."/>
            <person name="Lapidus A."/>
            <person name="Lucas S."/>
            <person name="Glavina Del Rio T."/>
            <person name="Nolan M."/>
            <person name="Tice H."/>
            <person name="Copeland A."/>
            <person name="Cheng J.F."/>
            <person name="Chen F."/>
            <person name="Bruce D."/>
            <person name="Goodwin L."/>
            <person name="Pitluck S."/>
            <person name="Mavromatis K."/>
            <person name="Pati A."/>
            <person name="Mikhailova N."/>
            <person name="Chen A."/>
            <person name="Palaniappan K."/>
            <person name="Land M."/>
            <person name="Hauser L."/>
            <person name="Chang Y.J."/>
            <person name="Jeffries C.D."/>
            <person name="Detter J.C."/>
            <person name="Brettin T."/>
            <person name="Rohde M."/>
            <person name="Goker M."/>
            <person name="Bristow J."/>
            <person name="Markowitz V."/>
            <person name="Eisen J.A."/>
            <person name="Hugenholtz P."/>
            <person name="Kyrpides N.C."/>
            <person name="Klenk H.P."/>
        </authorList>
    </citation>
    <scope>NUCLEOTIDE SEQUENCE [LARGE SCALE GENOMIC DNA]</scope>
    <source>
        <strain evidence="10">DSM 14365 / CIP 107738 / JCM 11303 / AJ 13395 / SMP-2</strain>
    </source>
</reference>
<keyword evidence="8" id="KW-0175">Coiled coil</keyword>
<protein>
    <recommendedName>
        <fullName evidence="4">coproporphyrinogen oxidase</fullName>
        <ecNumber evidence="4">1.3.3.3</ecNumber>
    </recommendedName>
</protein>
<dbReference type="PANTHER" id="PTHR10755">
    <property type="entry name" value="COPROPORPHYRINOGEN III OXIDASE, MITOCHONDRIAL"/>
    <property type="match status" value="1"/>
</dbReference>
<name>D0LNB6_HALO1</name>
<comment type="subunit">
    <text evidence="3">Homodimer.</text>
</comment>
<dbReference type="EC" id="1.3.3.3" evidence="4"/>
<keyword evidence="10" id="KW-1185">Reference proteome</keyword>
<dbReference type="Pfam" id="PF01218">
    <property type="entry name" value="Coprogen_oxidas"/>
    <property type="match status" value="1"/>
</dbReference>
<dbReference type="AlphaFoldDB" id="D0LNB6"/>
<evidence type="ECO:0000256" key="6">
    <source>
        <dbReference type="ARBA" id="ARBA00023133"/>
    </source>
</evidence>
<gene>
    <name evidence="9" type="ordered locus">Hoch_2765</name>
</gene>
<dbReference type="PANTHER" id="PTHR10755:SF0">
    <property type="entry name" value="OXYGEN-DEPENDENT COPROPORPHYRINOGEN-III OXIDASE, MITOCHONDRIAL"/>
    <property type="match status" value="1"/>
</dbReference>
<dbReference type="EMBL" id="CP001804">
    <property type="protein sequence ID" value="ACY15293.1"/>
    <property type="molecule type" value="Genomic_DNA"/>
</dbReference>
<evidence type="ECO:0000256" key="8">
    <source>
        <dbReference type="SAM" id="Coils"/>
    </source>
</evidence>
<sequence length="348" mass="38493">MTRTNPQSSDAARARDLVESLQRRFADKLNELSQARGAGRPFEPIEWLRDGGRHGGGVRFAAADTPVFNRGSVNVSSVHYDDEPDKRLGSATALSTIIHPRHPRAPSVHMHISWTEMRDGSGYWRMMADLNPALPNPEHTERFRATMRAAAPGVYEEAAAQGDRYFYIPALERHRGVAHFYLEAYNSGDFATDEALARGLGEAVIDLYVELVRETLETAEEPSEDERAAQLAYHTVYLLQVLTLDRGTTSGLLVHDQNDVGILASLPARVERGLLDSWVPRMTPPQDELLRGIAQALPKTLVPGPVEVDDECRQVLADVVRAHYRAHPEALDMQASGDVVPPTVANHS</sequence>
<dbReference type="GO" id="GO:0005737">
    <property type="term" value="C:cytoplasm"/>
    <property type="evidence" value="ECO:0007669"/>
    <property type="project" value="TreeGrafter"/>
</dbReference>
<accession>D0LNB6</accession>
<evidence type="ECO:0000256" key="7">
    <source>
        <dbReference type="ARBA" id="ARBA00023244"/>
    </source>
</evidence>
<keyword evidence="7" id="KW-0627">Porphyrin biosynthesis</keyword>
<organism evidence="9 10">
    <name type="scientific">Haliangium ochraceum (strain DSM 14365 / JCM 11303 / SMP-2)</name>
    <dbReference type="NCBI Taxonomy" id="502025"/>
    <lineage>
        <taxon>Bacteria</taxon>
        <taxon>Pseudomonadati</taxon>
        <taxon>Myxococcota</taxon>
        <taxon>Polyangia</taxon>
        <taxon>Haliangiales</taxon>
        <taxon>Kofleriaceae</taxon>
        <taxon>Haliangium</taxon>
    </lineage>
</organism>
<dbReference type="STRING" id="502025.Hoch_2765"/>
<keyword evidence="5" id="KW-0560">Oxidoreductase</keyword>
<evidence type="ECO:0000313" key="10">
    <source>
        <dbReference type="Proteomes" id="UP000001880"/>
    </source>
</evidence>
<proteinExistence type="inferred from homology"/>
<evidence type="ECO:0000256" key="2">
    <source>
        <dbReference type="ARBA" id="ARBA00010644"/>
    </source>
</evidence>
<evidence type="ECO:0000313" key="9">
    <source>
        <dbReference type="EMBL" id="ACY15293.1"/>
    </source>
</evidence>
<dbReference type="KEGG" id="hoh:Hoch_2765"/>
<dbReference type="RefSeq" id="WP_012827901.1">
    <property type="nucleotide sequence ID" value="NC_013440.1"/>
</dbReference>